<keyword evidence="12" id="KW-1185">Reference proteome</keyword>
<dbReference type="InterPro" id="IPR035906">
    <property type="entry name" value="MetI-like_sf"/>
</dbReference>
<dbReference type="Pfam" id="PF00528">
    <property type="entry name" value="BPD_transp_1"/>
    <property type="match status" value="1"/>
</dbReference>
<dbReference type="SUPFAM" id="SSF161098">
    <property type="entry name" value="MetI-like"/>
    <property type="match status" value="1"/>
</dbReference>
<feature type="transmembrane region" description="Helical" evidence="9">
    <location>
        <begin position="137"/>
        <end position="162"/>
    </location>
</feature>
<evidence type="ECO:0000256" key="1">
    <source>
        <dbReference type="ARBA" id="ARBA00004429"/>
    </source>
</evidence>
<dbReference type="EMBL" id="JBEWLZ010000007">
    <property type="protein sequence ID" value="MET1490770.1"/>
    <property type="molecule type" value="Genomic_DNA"/>
</dbReference>
<feature type="transmembrane region" description="Helical" evidence="9">
    <location>
        <begin position="12"/>
        <end position="39"/>
    </location>
</feature>
<dbReference type="CDD" id="cd06261">
    <property type="entry name" value="TM_PBP2"/>
    <property type="match status" value="1"/>
</dbReference>
<comment type="subcellular location">
    <subcellularLocation>
        <location evidence="1">Cell inner membrane</location>
        <topology evidence="1">Multi-pass membrane protein</topology>
    </subcellularLocation>
    <subcellularLocation>
        <location evidence="9">Cell membrane</location>
        <topology evidence="9">Multi-pass membrane protein</topology>
    </subcellularLocation>
</comment>
<dbReference type="PANTHER" id="PTHR30614">
    <property type="entry name" value="MEMBRANE COMPONENT OF AMINO ACID ABC TRANSPORTER"/>
    <property type="match status" value="1"/>
</dbReference>
<evidence type="ECO:0000256" key="9">
    <source>
        <dbReference type="RuleBase" id="RU363032"/>
    </source>
</evidence>
<dbReference type="InterPro" id="IPR000515">
    <property type="entry name" value="MetI-like"/>
</dbReference>
<name>A0ABV2CS74_9RHOO</name>
<comment type="similarity">
    <text evidence="2">Belongs to the binding-protein-dependent transport system permease family. HisMQ subfamily.</text>
</comment>
<evidence type="ECO:0000256" key="2">
    <source>
        <dbReference type="ARBA" id="ARBA00010072"/>
    </source>
</evidence>
<dbReference type="NCBIfam" id="TIGR01726">
    <property type="entry name" value="HEQRo_perm_3TM"/>
    <property type="match status" value="1"/>
</dbReference>
<evidence type="ECO:0000256" key="4">
    <source>
        <dbReference type="ARBA" id="ARBA00022475"/>
    </source>
</evidence>
<dbReference type="RefSeq" id="WP_345925914.1">
    <property type="nucleotide sequence ID" value="NZ_JBDIVF010000002.1"/>
</dbReference>
<evidence type="ECO:0000256" key="8">
    <source>
        <dbReference type="ARBA" id="ARBA00023136"/>
    </source>
</evidence>
<sequence>MQEFLELLPRFAVAALLTLELSLAGAALGLAGGFLLHLFRLGGGRVFALGCGVYVWLLRGTPFLSQLFIVYFGLPVLGLRLSAPEATVVSLAFYSAAYFSEIFRAGWAAIPRGQIEAAHAFGMTSRARFCHIELPQALAFALPLLANQLILVIKESAVASIITVPELTMTTSNIIASTYSYVMPYALLIAGYWLLTQSVAWLAQQAARRIPFLRTPS</sequence>
<feature type="domain" description="ABC transmembrane type-1" evidence="10">
    <location>
        <begin position="15"/>
        <end position="200"/>
    </location>
</feature>
<keyword evidence="8 9" id="KW-0472">Membrane</keyword>
<protein>
    <submittedName>
        <fullName evidence="11">Amino acid ABC transporter permease</fullName>
    </submittedName>
</protein>
<dbReference type="InterPro" id="IPR043429">
    <property type="entry name" value="ArtM/GltK/GlnP/TcyL/YhdX-like"/>
</dbReference>
<dbReference type="InterPro" id="IPR010065">
    <property type="entry name" value="AA_ABC_transptr_permease_3TM"/>
</dbReference>
<evidence type="ECO:0000256" key="7">
    <source>
        <dbReference type="ARBA" id="ARBA00022989"/>
    </source>
</evidence>
<reference evidence="11 12" key="1">
    <citation type="submission" date="2024-07" db="EMBL/GenBank/DDBJ databases">
        <title>Uliginosibacterium paludis KCTC:42655.</title>
        <authorList>
            <person name="Kim M.K."/>
        </authorList>
    </citation>
    <scope>NUCLEOTIDE SEQUENCE [LARGE SCALE GENOMIC DNA]</scope>
    <source>
        <strain evidence="11 12">KCTC 42655</strain>
    </source>
</reference>
<accession>A0ABV2CS74</accession>
<evidence type="ECO:0000256" key="5">
    <source>
        <dbReference type="ARBA" id="ARBA00022692"/>
    </source>
</evidence>
<evidence type="ECO:0000256" key="6">
    <source>
        <dbReference type="ARBA" id="ARBA00022970"/>
    </source>
</evidence>
<keyword evidence="6" id="KW-0029">Amino-acid transport</keyword>
<keyword evidence="4" id="KW-1003">Cell membrane</keyword>
<dbReference type="PROSITE" id="PS50928">
    <property type="entry name" value="ABC_TM1"/>
    <property type="match status" value="1"/>
</dbReference>
<feature type="transmembrane region" description="Helical" evidence="9">
    <location>
        <begin position="46"/>
        <end position="74"/>
    </location>
</feature>
<organism evidence="11 12">
    <name type="scientific">Uliginosibacterium paludis</name>
    <dbReference type="NCBI Taxonomy" id="1615952"/>
    <lineage>
        <taxon>Bacteria</taxon>
        <taxon>Pseudomonadati</taxon>
        <taxon>Pseudomonadota</taxon>
        <taxon>Betaproteobacteria</taxon>
        <taxon>Rhodocyclales</taxon>
        <taxon>Zoogloeaceae</taxon>
        <taxon>Uliginosibacterium</taxon>
    </lineage>
</organism>
<comment type="caution">
    <text evidence="11">The sequence shown here is derived from an EMBL/GenBank/DDBJ whole genome shotgun (WGS) entry which is preliminary data.</text>
</comment>
<dbReference type="Gene3D" id="1.10.3720.10">
    <property type="entry name" value="MetI-like"/>
    <property type="match status" value="1"/>
</dbReference>
<evidence type="ECO:0000313" key="12">
    <source>
        <dbReference type="Proteomes" id="UP001548590"/>
    </source>
</evidence>
<dbReference type="Proteomes" id="UP001548590">
    <property type="component" value="Unassembled WGS sequence"/>
</dbReference>
<evidence type="ECO:0000313" key="11">
    <source>
        <dbReference type="EMBL" id="MET1490770.1"/>
    </source>
</evidence>
<keyword evidence="5 9" id="KW-0812">Transmembrane</keyword>
<evidence type="ECO:0000256" key="3">
    <source>
        <dbReference type="ARBA" id="ARBA00022448"/>
    </source>
</evidence>
<keyword evidence="7 9" id="KW-1133">Transmembrane helix</keyword>
<gene>
    <name evidence="11" type="ORF">ABVT11_13110</name>
</gene>
<feature type="transmembrane region" description="Helical" evidence="9">
    <location>
        <begin position="182"/>
        <end position="203"/>
    </location>
</feature>
<dbReference type="PANTHER" id="PTHR30614:SF0">
    <property type="entry name" value="L-CYSTINE TRANSPORT SYSTEM PERMEASE PROTEIN TCYL"/>
    <property type="match status" value="1"/>
</dbReference>
<keyword evidence="3 9" id="KW-0813">Transport</keyword>
<evidence type="ECO:0000259" key="10">
    <source>
        <dbReference type="PROSITE" id="PS50928"/>
    </source>
</evidence>
<proteinExistence type="inferred from homology"/>